<keyword evidence="6 10" id="KW-1133">Transmembrane helix</keyword>
<dbReference type="Proteomes" id="UP000319383">
    <property type="component" value="Chromosome"/>
</dbReference>
<evidence type="ECO:0000256" key="3">
    <source>
        <dbReference type="ARBA" id="ARBA00022449"/>
    </source>
</evidence>
<evidence type="ECO:0000256" key="9">
    <source>
        <dbReference type="ARBA" id="ARBA00031636"/>
    </source>
</evidence>
<dbReference type="InterPro" id="IPR002528">
    <property type="entry name" value="MATE_fam"/>
</dbReference>
<dbReference type="InterPro" id="IPR048279">
    <property type="entry name" value="MdtK-like"/>
</dbReference>
<keyword evidence="8 10" id="KW-0472">Membrane</keyword>
<feature type="transmembrane region" description="Helical" evidence="10">
    <location>
        <begin position="145"/>
        <end position="161"/>
    </location>
</feature>
<dbReference type="GO" id="GO:0015297">
    <property type="term" value="F:antiporter activity"/>
    <property type="evidence" value="ECO:0007669"/>
    <property type="project" value="UniProtKB-KW"/>
</dbReference>
<feature type="transmembrane region" description="Helical" evidence="10">
    <location>
        <begin position="401"/>
        <end position="423"/>
    </location>
</feature>
<feature type="transmembrane region" description="Helical" evidence="10">
    <location>
        <begin position="296"/>
        <end position="318"/>
    </location>
</feature>
<feature type="transmembrane region" description="Helical" evidence="10">
    <location>
        <begin position="368"/>
        <end position="389"/>
    </location>
</feature>
<dbReference type="PANTHER" id="PTHR43298">
    <property type="entry name" value="MULTIDRUG RESISTANCE PROTEIN NORM-RELATED"/>
    <property type="match status" value="1"/>
</dbReference>
<organism evidence="11 12">
    <name type="scientific">Symmachiella dynata</name>
    <dbReference type="NCBI Taxonomy" id="2527995"/>
    <lineage>
        <taxon>Bacteria</taxon>
        <taxon>Pseudomonadati</taxon>
        <taxon>Planctomycetota</taxon>
        <taxon>Planctomycetia</taxon>
        <taxon>Planctomycetales</taxon>
        <taxon>Planctomycetaceae</taxon>
        <taxon>Symmachiella</taxon>
    </lineage>
</organism>
<dbReference type="EMBL" id="CP036276">
    <property type="protein sequence ID" value="QDU47163.1"/>
    <property type="molecule type" value="Genomic_DNA"/>
</dbReference>
<comment type="subcellular location">
    <subcellularLocation>
        <location evidence="1">Cell membrane</location>
        <topology evidence="1">Multi-pass membrane protein</topology>
    </subcellularLocation>
</comment>
<evidence type="ECO:0000256" key="2">
    <source>
        <dbReference type="ARBA" id="ARBA00022448"/>
    </source>
</evidence>
<dbReference type="PANTHER" id="PTHR43298:SF2">
    <property type="entry name" value="FMN_FAD EXPORTER YEEO-RELATED"/>
    <property type="match status" value="1"/>
</dbReference>
<name>A0A517ZXE7_9PLAN</name>
<protein>
    <recommendedName>
        <fullName evidence="9">Multidrug-efflux transporter</fullName>
    </recommendedName>
</protein>
<evidence type="ECO:0000256" key="1">
    <source>
        <dbReference type="ARBA" id="ARBA00004651"/>
    </source>
</evidence>
<dbReference type="GO" id="GO:0005886">
    <property type="term" value="C:plasma membrane"/>
    <property type="evidence" value="ECO:0007669"/>
    <property type="project" value="UniProtKB-SubCell"/>
</dbReference>
<dbReference type="RefSeq" id="WP_145379869.1">
    <property type="nucleotide sequence ID" value="NZ_CP036276.1"/>
</dbReference>
<keyword evidence="7" id="KW-0406">Ion transport</keyword>
<feature type="transmembrane region" description="Helical" evidence="10">
    <location>
        <begin position="62"/>
        <end position="83"/>
    </location>
</feature>
<dbReference type="KEGG" id="sdyn:Mal52_56910"/>
<dbReference type="CDD" id="cd13137">
    <property type="entry name" value="MATE_NorM_like"/>
    <property type="match status" value="1"/>
</dbReference>
<sequence>MDEPKGERERSPVLTGPVGRAVMVLALPVLVEQLLSFSVGMVDTYLASMSTNATTAVGSAAYVGWLASLIISFVGTGTTALVARHWGAGEHDAANRIANRSMAMAACMGLLVFVFVFFAAPAFAMLQQMEGETYDIVVRYLRLDGLGLIFASITLVGSAALRGAGNMRTPMKILGIVNVLNVIVSATLVYGLGPIPTLGVDGIVIGTVVARTSGGLLMIWVLFRGNSGLQLHRHEIHLKGLEVTRIMRIGLPAASEGIIMWAGNLLFLMIISRLSLEGFSKPFYAAHIIGIRVEALTYLPAVAWGHAAATMIGQALGAGDAQRARRAGQMAVLQCSLLAAGLMAFYYFGAEWIYTLMTKDVAVRAIGIPAFQFMALFQVPLVLSIVYVLALHGAGETRYPLIFTIIGVLFIRVPLGYLCGIVLHGGLIGAWVGMNVDVTIRAILLFIRFRWGDWQGTRV</sequence>
<evidence type="ECO:0000256" key="4">
    <source>
        <dbReference type="ARBA" id="ARBA00022475"/>
    </source>
</evidence>
<evidence type="ECO:0000313" key="11">
    <source>
        <dbReference type="EMBL" id="QDU47163.1"/>
    </source>
</evidence>
<evidence type="ECO:0000256" key="7">
    <source>
        <dbReference type="ARBA" id="ARBA00023065"/>
    </source>
</evidence>
<proteinExistence type="predicted"/>
<feature type="transmembrane region" description="Helical" evidence="10">
    <location>
        <begin position="258"/>
        <end position="276"/>
    </location>
</feature>
<feature type="transmembrane region" description="Helical" evidence="10">
    <location>
        <begin position="429"/>
        <end position="449"/>
    </location>
</feature>
<accession>A0A517ZXE7</accession>
<dbReference type="AlphaFoldDB" id="A0A517ZXE7"/>
<keyword evidence="3" id="KW-0050">Antiport</keyword>
<dbReference type="PIRSF" id="PIRSF006603">
    <property type="entry name" value="DinF"/>
    <property type="match status" value="1"/>
</dbReference>
<keyword evidence="4" id="KW-1003">Cell membrane</keyword>
<dbReference type="GO" id="GO:0042910">
    <property type="term" value="F:xenobiotic transmembrane transporter activity"/>
    <property type="evidence" value="ECO:0007669"/>
    <property type="project" value="InterPro"/>
</dbReference>
<feature type="transmembrane region" description="Helical" evidence="10">
    <location>
        <begin position="173"/>
        <end position="191"/>
    </location>
</feature>
<dbReference type="InterPro" id="IPR050222">
    <property type="entry name" value="MATE_MdtK"/>
</dbReference>
<feature type="transmembrane region" description="Helical" evidence="10">
    <location>
        <begin position="21"/>
        <end position="42"/>
    </location>
</feature>
<keyword evidence="2" id="KW-0813">Transport</keyword>
<evidence type="ECO:0000256" key="10">
    <source>
        <dbReference type="SAM" id="Phobius"/>
    </source>
</evidence>
<gene>
    <name evidence="11" type="primary">norM_2</name>
    <name evidence="11" type="ORF">Mal52_56910</name>
</gene>
<dbReference type="NCBIfam" id="TIGR00797">
    <property type="entry name" value="matE"/>
    <property type="match status" value="1"/>
</dbReference>
<dbReference type="Pfam" id="PF01554">
    <property type="entry name" value="MatE"/>
    <property type="match status" value="2"/>
</dbReference>
<dbReference type="GO" id="GO:0006811">
    <property type="term" value="P:monoatomic ion transport"/>
    <property type="evidence" value="ECO:0007669"/>
    <property type="project" value="UniProtKB-KW"/>
</dbReference>
<feature type="transmembrane region" description="Helical" evidence="10">
    <location>
        <begin position="203"/>
        <end position="223"/>
    </location>
</feature>
<evidence type="ECO:0000256" key="8">
    <source>
        <dbReference type="ARBA" id="ARBA00023136"/>
    </source>
</evidence>
<feature type="transmembrane region" description="Helical" evidence="10">
    <location>
        <begin position="103"/>
        <end position="125"/>
    </location>
</feature>
<keyword evidence="5 10" id="KW-0812">Transmembrane</keyword>
<keyword evidence="12" id="KW-1185">Reference proteome</keyword>
<evidence type="ECO:0000256" key="6">
    <source>
        <dbReference type="ARBA" id="ARBA00022989"/>
    </source>
</evidence>
<evidence type="ECO:0000313" key="12">
    <source>
        <dbReference type="Proteomes" id="UP000319383"/>
    </source>
</evidence>
<evidence type="ECO:0000256" key="5">
    <source>
        <dbReference type="ARBA" id="ARBA00022692"/>
    </source>
</evidence>
<reference evidence="11 12" key="1">
    <citation type="submission" date="2019-02" db="EMBL/GenBank/DDBJ databases">
        <title>Deep-cultivation of Planctomycetes and their phenomic and genomic characterization uncovers novel biology.</title>
        <authorList>
            <person name="Wiegand S."/>
            <person name="Jogler M."/>
            <person name="Boedeker C."/>
            <person name="Pinto D."/>
            <person name="Vollmers J."/>
            <person name="Rivas-Marin E."/>
            <person name="Kohn T."/>
            <person name="Peeters S.H."/>
            <person name="Heuer A."/>
            <person name="Rast P."/>
            <person name="Oberbeckmann S."/>
            <person name="Bunk B."/>
            <person name="Jeske O."/>
            <person name="Meyerdierks A."/>
            <person name="Storesund J.E."/>
            <person name="Kallscheuer N."/>
            <person name="Luecker S."/>
            <person name="Lage O.M."/>
            <person name="Pohl T."/>
            <person name="Merkel B.J."/>
            <person name="Hornburger P."/>
            <person name="Mueller R.-W."/>
            <person name="Bruemmer F."/>
            <person name="Labrenz M."/>
            <person name="Spormann A.M."/>
            <person name="Op den Camp H."/>
            <person name="Overmann J."/>
            <person name="Amann R."/>
            <person name="Jetten M.S.M."/>
            <person name="Mascher T."/>
            <person name="Medema M.H."/>
            <person name="Devos D.P."/>
            <person name="Kaster A.-K."/>
            <person name="Ovreas L."/>
            <person name="Rohde M."/>
            <person name="Galperin M.Y."/>
            <person name="Jogler C."/>
        </authorList>
    </citation>
    <scope>NUCLEOTIDE SEQUENCE [LARGE SCALE GENOMIC DNA]</scope>
    <source>
        <strain evidence="11 12">Mal52</strain>
    </source>
</reference>
<feature type="transmembrane region" description="Helical" evidence="10">
    <location>
        <begin position="330"/>
        <end position="348"/>
    </location>
</feature>